<gene>
    <name evidence="5" type="primary">prmB</name>
    <name evidence="5" type="ORF">ACFOND_11085</name>
</gene>
<dbReference type="Proteomes" id="UP001595710">
    <property type="component" value="Unassembled WGS sequence"/>
</dbReference>
<evidence type="ECO:0000256" key="2">
    <source>
        <dbReference type="ARBA" id="ARBA00022679"/>
    </source>
</evidence>
<name>A0ABV7WV17_9GAMM</name>
<dbReference type="PROSITE" id="PS00092">
    <property type="entry name" value="N6_MTASE"/>
    <property type="match status" value="1"/>
</dbReference>
<keyword evidence="5" id="KW-0687">Ribonucleoprotein</keyword>
<keyword evidence="2 5" id="KW-0808">Transferase</keyword>
<dbReference type="EMBL" id="JBHRYN010000012">
    <property type="protein sequence ID" value="MFC3702189.1"/>
    <property type="molecule type" value="Genomic_DNA"/>
</dbReference>
<reference evidence="6" key="1">
    <citation type="journal article" date="2019" name="Int. J. Syst. Evol. Microbiol.">
        <title>The Global Catalogue of Microorganisms (GCM) 10K type strain sequencing project: providing services to taxonomists for standard genome sequencing and annotation.</title>
        <authorList>
            <consortium name="The Broad Institute Genomics Platform"/>
            <consortium name="The Broad Institute Genome Sequencing Center for Infectious Disease"/>
            <person name="Wu L."/>
            <person name="Ma J."/>
        </authorList>
    </citation>
    <scope>NUCLEOTIDE SEQUENCE [LARGE SCALE GENOMIC DNA]</scope>
    <source>
        <strain evidence="6">CECT 8288</strain>
    </source>
</reference>
<dbReference type="Gene3D" id="3.40.50.150">
    <property type="entry name" value="Vaccinia Virus protein VP39"/>
    <property type="match status" value="1"/>
</dbReference>
<dbReference type="GO" id="GO:0005840">
    <property type="term" value="C:ribosome"/>
    <property type="evidence" value="ECO:0007669"/>
    <property type="project" value="UniProtKB-KW"/>
</dbReference>
<feature type="domain" description="Methyltransferase small" evidence="4">
    <location>
        <begin position="137"/>
        <end position="222"/>
    </location>
</feature>
<dbReference type="PIRSF" id="PIRSF037167">
    <property type="entry name" value="Mtase_YfcB_prd"/>
    <property type="match status" value="1"/>
</dbReference>
<keyword evidence="3" id="KW-0949">S-adenosyl-L-methionine</keyword>
<dbReference type="CDD" id="cd02440">
    <property type="entry name" value="AdoMet_MTases"/>
    <property type="match status" value="1"/>
</dbReference>
<dbReference type="Pfam" id="PF05175">
    <property type="entry name" value="MTS"/>
    <property type="match status" value="1"/>
</dbReference>
<dbReference type="RefSeq" id="WP_290281490.1">
    <property type="nucleotide sequence ID" value="NZ_JAUFQI010000001.1"/>
</dbReference>
<keyword evidence="1 5" id="KW-0489">Methyltransferase</keyword>
<evidence type="ECO:0000313" key="5">
    <source>
        <dbReference type="EMBL" id="MFC3702189.1"/>
    </source>
</evidence>
<dbReference type="InterPro" id="IPR002052">
    <property type="entry name" value="DNA_methylase_N6_adenine_CS"/>
</dbReference>
<dbReference type="InterPro" id="IPR007848">
    <property type="entry name" value="Small_mtfrase_dom"/>
</dbReference>
<dbReference type="GO" id="GO:0008168">
    <property type="term" value="F:methyltransferase activity"/>
    <property type="evidence" value="ECO:0007669"/>
    <property type="project" value="UniProtKB-KW"/>
</dbReference>
<dbReference type="InterPro" id="IPR004556">
    <property type="entry name" value="HemK-like"/>
</dbReference>
<organism evidence="5 6">
    <name type="scientific">Reinekea marina</name>
    <dbReference type="NCBI Taxonomy" id="1310421"/>
    <lineage>
        <taxon>Bacteria</taxon>
        <taxon>Pseudomonadati</taxon>
        <taxon>Pseudomonadota</taxon>
        <taxon>Gammaproteobacteria</taxon>
        <taxon>Oceanospirillales</taxon>
        <taxon>Saccharospirillaceae</taxon>
        <taxon>Reinekea</taxon>
    </lineage>
</organism>
<evidence type="ECO:0000259" key="4">
    <source>
        <dbReference type="Pfam" id="PF05175"/>
    </source>
</evidence>
<accession>A0ABV7WV17</accession>
<dbReference type="GO" id="GO:0032259">
    <property type="term" value="P:methylation"/>
    <property type="evidence" value="ECO:0007669"/>
    <property type="project" value="UniProtKB-KW"/>
</dbReference>
<dbReference type="NCBIfam" id="TIGR00536">
    <property type="entry name" value="hemK_fam"/>
    <property type="match status" value="1"/>
</dbReference>
<evidence type="ECO:0000313" key="6">
    <source>
        <dbReference type="Proteomes" id="UP001595710"/>
    </source>
</evidence>
<comment type="caution">
    <text evidence="5">The sequence shown here is derived from an EMBL/GenBank/DDBJ whole genome shotgun (WGS) entry which is preliminary data.</text>
</comment>
<keyword evidence="5" id="KW-0689">Ribosomal protein</keyword>
<dbReference type="InterPro" id="IPR029063">
    <property type="entry name" value="SAM-dependent_MTases_sf"/>
</dbReference>
<dbReference type="NCBIfam" id="TIGR03533">
    <property type="entry name" value="L3_gln_methyl"/>
    <property type="match status" value="1"/>
</dbReference>
<proteinExistence type="predicted"/>
<dbReference type="PANTHER" id="PTHR47806">
    <property type="entry name" value="50S RIBOSOMAL PROTEIN L3 GLUTAMINE METHYLTRANSFERASE"/>
    <property type="match status" value="1"/>
</dbReference>
<evidence type="ECO:0000256" key="1">
    <source>
        <dbReference type="ARBA" id="ARBA00022603"/>
    </source>
</evidence>
<keyword evidence="6" id="KW-1185">Reference proteome</keyword>
<dbReference type="SUPFAM" id="SSF53335">
    <property type="entry name" value="S-adenosyl-L-methionine-dependent methyltransferases"/>
    <property type="match status" value="1"/>
</dbReference>
<dbReference type="EC" id="2.1.1.298" evidence="5"/>
<sequence>MQSASITFPHIDQTTPLKTVGDWIRFCASQMELQGCFYGHGFANPWDEARFLVLRSLKLDWDIPDSVLPSHLLGSEIDSLYQAIQSRCIEKIPTAYLLEEAWFMGEPYKVTPNVLIPRSPIAELIGAGFEPWITEEPGRALDLCTGSGCIGIAMARVFPNTPIDISDLSYEALSIATENIADKELGMQIQVYQGDLFSGIEPTNQYDLIVSNPPYVDQEDIDDMPEEFHHEPRLGLAAGFDGLDLVHKMMLQAPSYLSENGWLVCEVGNSAAAMAEAYPQVELIWPEFEQGGHGVFIVSARELSKLQN</sequence>
<protein>
    <submittedName>
        <fullName evidence="5">50S ribosomal protein L3 N(5)-glutamine methyltransferase</fullName>
        <ecNumber evidence="5">2.1.1.298</ecNumber>
    </submittedName>
</protein>
<dbReference type="PANTHER" id="PTHR47806:SF1">
    <property type="entry name" value="RIBOSOMAL PROTEIN UL3 GLUTAMINE METHYLTRANSFERASE"/>
    <property type="match status" value="1"/>
</dbReference>
<dbReference type="InterPro" id="IPR017127">
    <property type="entry name" value="Ribosome_uL3_MTase"/>
</dbReference>
<evidence type="ECO:0000256" key="3">
    <source>
        <dbReference type="ARBA" id="ARBA00022691"/>
    </source>
</evidence>